<dbReference type="InterPro" id="IPR000209">
    <property type="entry name" value="Peptidase_S8/S53_dom"/>
</dbReference>
<proteinExistence type="inferred from homology"/>
<comment type="similarity">
    <text evidence="4">Belongs to the peptidase S8 family.</text>
</comment>
<dbReference type="PROSITE" id="PS51892">
    <property type="entry name" value="SUBTILASE"/>
    <property type="match status" value="1"/>
</dbReference>
<dbReference type="Proteomes" id="UP000708208">
    <property type="component" value="Unassembled WGS sequence"/>
</dbReference>
<dbReference type="AlphaFoldDB" id="A0A8J2NVL9"/>
<evidence type="ECO:0000313" key="8">
    <source>
        <dbReference type="Proteomes" id="UP000708208"/>
    </source>
</evidence>
<dbReference type="PANTHER" id="PTHR43806">
    <property type="entry name" value="PEPTIDASE S8"/>
    <property type="match status" value="1"/>
</dbReference>
<feature type="region of interest" description="Disordered" evidence="5">
    <location>
        <begin position="456"/>
        <end position="477"/>
    </location>
</feature>
<dbReference type="GO" id="GO:0004252">
    <property type="term" value="F:serine-type endopeptidase activity"/>
    <property type="evidence" value="ECO:0007669"/>
    <property type="project" value="UniProtKB-UniRule"/>
</dbReference>
<evidence type="ECO:0000256" key="5">
    <source>
        <dbReference type="SAM" id="MobiDB-lite"/>
    </source>
</evidence>
<keyword evidence="8" id="KW-1185">Reference proteome</keyword>
<feature type="domain" description="Peptidase S8/S53" evidence="6">
    <location>
        <begin position="212"/>
        <end position="481"/>
    </location>
</feature>
<evidence type="ECO:0000256" key="2">
    <source>
        <dbReference type="ARBA" id="ARBA00022801"/>
    </source>
</evidence>
<dbReference type="PANTHER" id="PTHR43806:SF67">
    <property type="entry name" value="EGF-LIKE DOMAIN-CONTAINING PROTEIN"/>
    <property type="match status" value="1"/>
</dbReference>
<organism evidence="7 8">
    <name type="scientific">Allacma fusca</name>
    <dbReference type="NCBI Taxonomy" id="39272"/>
    <lineage>
        <taxon>Eukaryota</taxon>
        <taxon>Metazoa</taxon>
        <taxon>Ecdysozoa</taxon>
        <taxon>Arthropoda</taxon>
        <taxon>Hexapoda</taxon>
        <taxon>Collembola</taxon>
        <taxon>Symphypleona</taxon>
        <taxon>Sminthuridae</taxon>
        <taxon>Allacma</taxon>
    </lineage>
</organism>
<reference evidence="7" key="1">
    <citation type="submission" date="2021-06" db="EMBL/GenBank/DDBJ databases">
        <authorList>
            <person name="Hodson N. C."/>
            <person name="Mongue J. A."/>
            <person name="Jaron S. K."/>
        </authorList>
    </citation>
    <scope>NUCLEOTIDE SEQUENCE</scope>
</reference>
<feature type="active site" description="Charge relay system" evidence="4">
    <location>
        <position position="221"/>
    </location>
</feature>
<evidence type="ECO:0000256" key="1">
    <source>
        <dbReference type="ARBA" id="ARBA00022670"/>
    </source>
</evidence>
<dbReference type="InterPro" id="IPR050131">
    <property type="entry name" value="Peptidase_S8_subtilisin-like"/>
</dbReference>
<name>A0A8J2NVL9_9HEXA</name>
<sequence length="495" mass="54233">MLFVNQVCSGVWGKAKKDNLSTRRGRSYKILLTIYLLLHNFAKTHETSTSEKVASELKKIIEKNQQSDIVVTFDVPSSETLNKITIKTKAHTDRAEKLKMISDALENQALGSQKRVLDLLKSEKSVKSRILWITNQLSIKSASAALIAEIAAVDEVTKIDIDAELEMIEPLKDPVDNLLNPPPRPRNSKYGQLTYGLETIKVPEVWSQGYYGQGINVGIIDFGIDVNHDVIRDSFIGTNNYGWFDPTNDTGLPNDHHGHGTHCLGTIVGHNGIGVAPGSRWMACEVTKDYSMEMFHTSAVACLQHFYCPGDESGRNRNCSIAPRGSSRKLYDAALPFKYSDTFLIFATGNFGPFCTTTALPQAIADIFSVGSTNYLGEVHWSSSGGPGINGSIKPAVVAPGIEVLSSCLNNTYCIKSGTSMASPHVAGIFALLLSKNPNLKNEEMWDVLINSTEPVTPTNKKEQCEKPPTSQYPNNRAGYGRINALKAIINVKIP</sequence>
<evidence type="ECO:0000259" key="6">
    <source>
        <dbReference type="Pfam" id="PF00082"/>
    </source>
</evidence>
<evidence type="ECO:0000256" key="3">
    <source>
        <dbReference type="ARBA" id="ARBA00022825"/>
    </source>
</evidence>
<evidence type="ECO:0000256" key="4">
    <source>
        <dbReference type="PROSITE-ProRule" id="PRU01240"/>
    </source>
</evidence>
<accession>A0A8J2NVL9</accession>
<keyword evidence="3 4" id="KW-0720">Serine protease</keyword>
<keyword evidence="1 4" id="KW-0645">Protease</keyword>
<dbReference type="InterPro" id="IPR023828">
    <property type="entry name" value="Peptidase_S8_Ser-AS"/>
</dbReference>
<dbReference type="EMBL" id="CAJVCH010067403">
    <property type="protein sequence ID" value="CAG7720107.1"/>
    <property type="molecule type" value="Genomic_DNA"/>
</dbReference>
<keyword evidence="2 4" id="KW-0378">Hydrolase</keyword>
<dbReference type="OrthoDB" id="7775224at2759"/>
<evidence type="ECO:0000313" key="7">
    <source>
        <dbReference type="EMBL" id="CAG7720107.1"/>
    </source>
</evidence>
<protein>
    <recommendedName>
        <fullName evidence="6">Peptidase S8/S53 domain-containing protein</fullName>
    </recommendedName>
</protein>
<dbReference type="PROSITE" id="PS00138">
    <property type="entry name" value="SUBTILASE_SER"/>
    <property type="match status" value="1"/>
</dbReference>
<dbReference type="GO" id="GO:0006508">
    <property type="term" value="P:proteolysis"/>
    <property type="evidence" value="ECO:0007669"/>
    <property type="project" value="UniProtKB-KW"/>
</dbReference>
<feature type="active site" description="Charge relay system" evidence="4">
    <location>
        <position position="420"/>
    </location>
</feature>
<comment type="caution">
    <text evidence="7">The sequence shown here is derived from an EMBL/GenBank/DDBJ whole genome shotgun (WGS) entry which is preliminary data.</text>
</comment>
<feature type="active site" description="Charge relay system" evidence="4">
    <location>
        <position position="259"/>
    </location>
</feature>
<dbReference type="Pfam" id="PF00082">
    <property type="entry name" value="Peptidase_S8"/>
    <property type="match status" value="1"/>
</dbReference>
<gene>
    <name evidence="7" type="ORF">AFUS01_LOCUS9395</name>
</gene>